<feature type="non-terminal residue" evidence="2">
    <location>
        <position position="1"/>
    </location>
</feature>
<organism evidence="2 3">
    <name type="scientific">Panicum miliaceum</name>
    <name type="common">Proso millet</name>
    <name type="synonym">Broomcorn millet</name>
    <dbReference type="NCBI Taxonomy" id="4540"/>
    <lineage>
        <taxon>Eukaryota</taxon>
        <taxon>Viridiplantae</taxon>
        <taxon>Streptophyta</taxon>
        <taxon>Embryophyta</taxon>
        <taxon>Tracheophyta</taxon>
        <taxon>Spermatophyta</taxon>
        <taxon>Magnoliopsida</taxon>
        <taxon>Liliopsida</taxon>
        <taxon>Poales</taxon>
        <taxon>Poaceae</taxon>
        <taxon>PACMAD clade</taxon>
        <taxon>Panicoideae</taxon>
        <taxon>Panicodae</taxon>
        <taxon>Paniceae</taxon>
        <taxon>Panicinae</taxon>
        <taxon>Panicum</taxon>
        <taxon>Panicum sect. Panicum</taxon>
    </lineage>
</organism>
<name>A0A3L6PTR0_PANMI</name>
<dbReference type="Proteomes" id="UP000275267">
    <property type="component" value="Unassembled WGS sequence"/>
</dbReference>
<comment type="caution">
    <text evidence="2">The sequence shown here is derived from an EMBL/GenBank/DDBJ whole genome shotgun (WGS) entry which is preliminary data.</text>
</comment>
<dbReference type="Pfam" id="PF13968">
    <property type="entry name" value="DUF4220"/>
    <property type="match status" value="1"/>
</dbReference>
<proteinExistence type="predicted"/>
<evidence type="ECO:0000313" key="3">
    <source>
        <dbReference type="Proteomes" id="UP000275267"/>
    </source>
</evidence>
<dbReference type="AlphaFoldDB" id="A0A3L6PTR0"/>
<dbReference type="EMBL" id="PQIB02000015">
    <property type="protein sequence ID" value="RLM64674.1"/>
    <property type="molecule type" value="Genomic_DNA"/>
</dbReference>
<accession>A0A3L6PTR0</accession>
<gene>
    <name evidence="2" type="ORF">C2845_PM16G01060</name>
</gene>
<reference evidence="3" key="1">
    <citation type="journal article" date="2019" name="Nat. Commun.">
        <title>The genome of broomcorn millet.</title>
        <authorList>
            <person name="Zou C."/>
            <person name="Miki D."/>
            <person name="Li D."/>
            <person name="Tang Q."/>
            <person name="Xiao L."/>
            <person name="Rajput S."/>
            <person name="Deng P."/>
            <person name="Jia W."/>
            <person name="Huang R."/>
            <person name="Zhang M."/>
            <person name="Sun Y."/>
            <person name="Hu J."/>
            <person name="Fu X."/>
            <person name="Schnable P.S."/>
            <person name="Li F."/>
            <person name="Zhang H."/>
            <person name="Feng B."/>
            <person name="Zhu X."/>
            <person name="Liu R."/>
            <person name="Schnable J.C."/>
            <person name="Zhu J.-K."/>
            <person name="Zhang H."/>
        </authorList>
    </citation>
    <scope>NUCLEOTIDE SEQUENCE [LARGE SCALE GENOMIC DNA]</scope>
</reference>
<dbReference type="InterPro" id="IPR025315">
    <property type="entry name" value="DUF4220"/>
</dbReference>
<protein>
    <recommendedName>
        <fullName evidence="1">DUF4220 domain-containing protein</fullName>
    </recommendedName>
</protein>
<evidence type="ECO:0000313" key="2">
    <source>
        <dbReference type="EMBL" id="RLM64674.1"/>
    </source>
</evidence>
<evidence type="ECO:0000259" key="1">
    <source>
        <dbReference type="Pfam" id="PF13968"/>
    </source>
</evidence>
<keyword evidence="3" id="KW-1185">Reference proteome</keyword>
<sequence>EELYKVVEMQLSLMHDVLYTKAEVMGTCCGRRPGDGITVEGRVVELHNIWVDDLFAMGHMAYGYRNVSPPARPRTRLDKKVQLVTLYGATQLASAGLLQQVQQTKHDC</sequence>
<feature type="domain" description="DUF4220" evidence="1">
    <location>
        <begin position="2"/>
        <end position="30"/>
    </location>
</feature>